<reference evidence="3 4" key="1">
    <citation type="submission" date="2019-01" db="EMBL/GenBank/DDBJ databases">
        <title>Sequencing of cultivated peanut Arachis hypogaea provides insights into genome evolution and oil improvement.</title>
        <authorList>
            <person name="Chen X."/>
        </authorList>
    </citation>
    <scope>NUCLEOTIDE SEQUENCE [LARGE SCALE GENOMIC DNA]</scope>
    <source>
        <strain evidence="4">cv. Fuhuasheng</strain>
        <tissue evidence="3">Leaves</tissue>
    </source>
</reference>
<evidence type="ECO:0000313" key="3">
    <source>
        <dbReference type="EMBL" id="RYR33997.1"/>
    </source>
</evidence>
<gene>
    <name evidence="3" type="ORF">Ahy_A10g048701</name>
</gene>
<sequence length="119" mass="13698">MEVTQKEEEAPEFAMEESKGTPMGGILVDNIATTSNKPSYKDRLMSDGLDKLNPYEIIDMQALIIKPLEKNLNLQTMERWINRRWTKKEAVRVIDLVGGYFIVRFSSQEDYSHALFEGP</sequence>
<name>A0A445B5P0_ARAHY</name>
<dbReference type="InterPro" id="IPR025558">
    <property type="entry name" value="DUF4283"/>
</dbReference>
<evidence type="ECO:0000313" key="4">
    <source>
        <dbReference type="Proteomes" id="UP000289738"/>
    </source>
</evidence>
<proteinExistence type="predicted"/>
<evidence type="ECO:0000259" key="2">
    <source>
        <dbReference type="Pfam" id="PF14111"/>
    </source>
</evidence>
<dbReference type="Proteomes" id="UP000289738">
    <property type="component" value="Chromosome A10"/>
</dbReference>
<dbReference type="Pfam" id="PF14111">
    <property type="entry name" value="DUF4283"/>
    <property type="match status" value="1"/>
</dbReference>
<dbReference type="EMBL" id="SDMP01000010">
    <property type="protein sequence ID" value="RYR33997.1"/>
    <property type="molecule type" value="Genomic_DNA"/>
</dbReference>
<keyword evidence="4" id="KW-1185">Reference proteome</keyword>
<protein>
    <recommendedName>
        <fullName evidence="2">DUF4283 domain-containing protein</fullName>
    </recommendedName>
</protein>
<feature type="domain" description="DUF4283" evidence="2">
    <location>
        <begin position="61"/>
        <end position="119"/>
    </location>
</feature>
<evidence type="ECO:0000256" key="1">
    <source>
        <dbReference type="SAM" id="MobiDB-lite"/>
    </source>
</evidence>
<accession>A0A445B5P0</accession>
<feature type="region of interest" description="Disordered" evidence="1">
    <location>
        <begin position="1"/>
        <end position="24"/>
    </location>
</feature>
<comment type="caution">
    <text evidence="3">The sequence shown here is derived from an EMBL/GenBank/DDBJ whole genome shotgun (WGS) entry which is preliminary data.</text>
</comment>
<dbReference type="AlphaFoldDB" id="A0A445B5P0"/>
<organism evidence="3 4">
    <name type="scientific">Arachis hypogaea</name>
    <name type="common">Peanut</name>
    <dbReference type="NCBI Taxonomy" id="3818"/>
    <lineage>
        <taxon>Eukaryota</taxon>
        <taxon>Viridiplantae</taxon>
        <taxon>Streptophyta</taxon>
        <taxon>Embryophyta</taxon>
        <taxon>Tracheophyta</taxon>
        <taxon>Spermatophyta</taxon>
        <taxon>Magnoliopsida</taxon>
        <taxon>eudicotyledons</taxon>
        <taxon>Gunneridae</taxon>
        <taxon>Pentapetalae</taxon>
        <taxon>rosids</taxon>
        <taxon>fabids</taxon>
        <taxon>Fabales</taxon>
        <taxon>Fabaceae</taxon>
        <taxon>Papilionoideae</taxon>
        <taxon>50 kb inversion clade</taxon>
        <taxon>dalbergioids sensu lato</taxon>
        <taxon>Dalbergieae</taxon>
        <taxon>Pterocarpus clade</taxon>
        <taxon>Arachis</taxon>
    </lineage>
</organism>